<name>A0A9P8VL35_9PEZI</name>
<protein>
    <submittedName>
        <fullName evidence="2">Uncharacterized protein</fullName>
    </submittedName>
</protein>
<comment type="caution">
    <text evidence="2">The sequence shown here is derived from an EMBL/GenBank/DDBJ whole genome shotgun (WGS) entry which is preliminary data.</text>
</comment>
<reference evidence="2" key="1">
    <citation type="journal article" date="2021" name="Nat. Commun.">
        <title>Genetic determinants of endophytism in the Arabidopsis root mycobiome.</title>
        <authorList>
            <person name="Mesny F."/>
            <person name="Miyauchi S."/>
            <person name="Thiergart T."/>
            <person name="Pickel B."/>
            <person name="Atanasova L."/>
            <person name="Karlsson M."/>
            <person name="Huettel B."/>
            <person name="Barry K.W."/>
            <person name="Haridas S."/>
            <person name="Chen C."/>
            <person name="Bauer D."/>
            <person name="Andreopoulos W."/>
            <person name="Pangilinan J."/>
            <person name="LaButti K."/>
            <person name="Riley R."/>
            <person name="Lipzen A."/>
            <person name="Clum A."/>
            <person name="Drula E."/>
            <person name="Henrissat B."/>
            <person name="Kohler A."/>
            <person name="Grigoriev I.V."/>
            <person name="Martin F.M."/>
            <person name="Hacquard S."/>
        </authorList>
    </citation>
    <scope>NUCLEOTIDE SEQUENCE</scope>
    <source>
        <strain evidence="2">MPI-SDFR-AT-0117</strain>
    </source>
</reference>
<dbReference type="OrthoDB" id="3437411at2759"/>
<sequence>MSLSFFSDTPSYHLGDAQLEKELAEKPPPKLHPHWTTSARYTRIRILNRDDIEATYPLIAAYVQDPTLALSIKEMVVDPDAWPLRWDGYHDELNEPAKPVYENAHAVIEAFVRGLGLGGATTDSMIDALRWKKDHLLGRKPDMPCTFPQHNRMYADVAIVLLLSLAQNLKTLHMGRIGGDSLWAYLVHNNYGRLPTLSLQKLERVHHIALSRDGDDRMYDDLDPITYLRVFHRLPALETVTMDGIMEPQDYVPFYPPRTASFKDLRITHVDISSITLAAVIRLPRALEKFALTLGGLWHPKFGFPCVYYKTVGKALREHKTTLRELDLDLGNIGAGCNPEEEELPESDDVEEEDDDSDVSDEYWYFIDEWYNIDLADSTGPRWPHQLPNGDDGLFGTGVGSLRSFTALRRLSIDLHVLLGWCNPPFHLIDALPKGLEVLRLYDYQPGRDEFIDKDIQELLRVKEERFPDLREIEGLKEKIEVMDTRCSNRAEEELWKRPKRDVDWVRVSEL</sequence>
<evidence type="ECO:0000313" key="2">
    <source>
        <dbReference type="EMBL" id="KAH6695151.1"/>
    </source>
</evidence>
<proteinExistence type="predicted"/>
<gene>
    <name evidence="2" type="ORF">F5X68DRAFT_28845</name>
</gene>
<feature type="compositionally biased region" description="Acidic residues" evidence="1">
    <location>
        <begin position="339"/>
        <end position="356"/>
    </location>
</feature>
<feature type="region of interest" description="Disordered" evidence="1">
    <location>
        <begin position="336"/>
        <end position="356"/>
    </location>
</feature>
<dbReference type="AlphaFoldDB" id="A0A9P8VL35"/>
<evidence type="ECO:0000256" key="1">
    <source>
        <dbReference type="SAM" id="MobiDB-lite"/>
    </source>
</evidence>
<keyword evidence="3" id="KW-1185">Reference proteome</keyword>
<evidence type="ECO:0000313" key="3">
    <source>
        <dbReference type="Proteomes" id="UP000770015"/>
    </source>
</evidence>
<organism evidence="2 3">
    <name type="scientific">Plectosphaerella plurivora</name>
    <dbReference type="NCBI Taxonomy" id="936078"/>
    <lineage>
        <taxon>Eukaryota</taxon>
        <taxon>Fungi</taxon>
        <taxon>Dikarya</taxon>
        <taxon>Ascomycota</taxon>
        <taxon>Pezizomycotina</taxon>
        <taxon>Sordariomycetes</taxon>
        <taxon>Hypocreomycetidae</taxon>
        <taxon>Glomerellales</taxon>
        <taxon>Plectosphaerellaceae</taxon>
        <taxon>Plectosphaerella</taxon>
    </lineage>
</organism>
<dbReference type="EMBL" id="JAGSXJ010000002">
    <property type="protein sequence ID" value="KAH6695151.1"/>
    <property type="molecule type" value="Genomic_DNA"/>
</dbReference>
<accession>A0A9P8VL35</accession>
<dbReference type="Proteomes" id="UP000770015">
    <property type="component" value="Unassembled WGS sequence"/>
</dbReference>